<reference evidence="3" key="1">
    <citation type="submission" date="2021-01" db="UniProtKB">
        <authorList>
            <consortium name="EnsemblMetazoa"/>
        </authorList>
    </citation>
    <scope>IDENTIFICATION</scope>
</reference>
<dbReference type="Proteomes" id="UP000594260">
    <property type="component" value="Unplaced"/>
</dbReference>
<protein>
    <submittedName>
        <fullName evidence="3">Uncharacterized protein</fullName>
    </submittedName>
</protein>
<feature type="compositionally biased region" description="Polar residues" evidence="2">
    <location>
        <begin position="199"/>
        <end position="211"/>
    </location>
</feature>
<feature type="region of interest" description="Disordered" evidence="2">
    <location>
        <begin position="111"/>
        <end position="211"/>
    </location>
</feature>
<dbReference type="EnsemblMetazoa" id="XM_022791801">
    <property type="protein sequence ID" value="XP_022647536"/>
    <property type="gene ID" value="LOC111244368"/>
</dbReference>
<evidence type="ECO:0000313" key="4">
    <source>
        <dbReference type="Proteomes" id="UP000594260"/>
    </source>
</evidence>
<dbReference type="PANTHER" id="PTHR13602">
    <property type="entry name" value="UPF0488 PROTEIN C8ORF33"/>
    <property type="match status" value="1"/>
</dbReference>
<sequence>MAEAAFNNDIQLKKELDWCITALRKKLRKVNISKNEVKSVINALSVLESKKAPAVKKKIVMRNALGDYRKKMAAEEDGLTKKILDGTHMIAQFDATAQPSLSARALHIHKSSTTPPSEIPSARNSSVVTSPATSSKSSTPSPIKQYSTSSPVRSDASSTESPPKSSTGHPLKPSLESPSKPFSETLSKASAKSPLKPNLGSTPKSHSKLSSNPLLLALSKLNTGLEPQRETCFPNTSDELHAEKPFAFNFEIPPEDLNTP</sequence>
<proteinExistence type="inferred from homology"/>
<evidence type="ECO:0000256" key="2">
    <source>
        <dbReference type="SAM" id="MobiDB-lite"/>
    </source>
</evidence>
<organism evidence="3 4">
    <name type="scientific">Varroa destructor</name>
    <name type="common">Honeybee mite</name>
    <dbReference type="NCBI Taxonomy" id="109461"/>
    <lineage>
        <taxon>Eukaryota</taxon>
        <taxon>Metazoa</taxon>
        <taxon>Ecdysozoa</taxon>
        <taxon>Arthropoda</taxon>
        <taxon>Chelicerata</taxon>
        <taxon>Arachnida</taxon>
        <taxon>Acari</taxon>
        <taxon>Parasitiformes</taxon>
        <taxon>Mesostigmata</taxon>
        <taxon>Gamasina</taxon>
        <taxon>Dermanyssoidea</taxon>
        <taxon>Varroidae</taxon>
        <taxon>Varroa</taxon>
    </lineage>
</organism>
<evidence type="ECO:0000256" key="1">
    <source>
        <dbReference type="ARBA" id="ARBA00005707"/>
    </source>
</evidence>
<feature type="compositionally biased region" description="Low complexity" evidence="2">
    <location>
        <begin position="170"/>
        <end position="184"/>
    </location>
</feature>
<comment type="similarity">
    <text evidence="1">Belongs to the UPF0488 family.</text>
</comment>
<accession>A0A7M7J6H9</accession>
<evidence type="ECO:0000313" key="3">
    <source>
        <dbReference type="EnsemblMetazoa" id="XP_022647536"/>
    </source>
</evidence>
<name>A0A7M7J6H9_VARDE</name>
<dbReference type="KEGG" id="vde:111244368"/>
<feature type="compositionally biased region" description="Low complexity" evidence="2">
    <location>
        <begin position="125"/>
        <end position="142"/>
    </location>
</feature>
<dbReference type="PANTHER" id="PTHR13602:SF2">
    <property type="entry name" value="UPF0488 PROTEIN C8ORF33"/>
    <property type="match status" value="1"/>
</dbReference>
<dbReference type="Pfam" id="PF15393">
    <property type="entry name" value="DUF4615"/>
    <property type="match status" value="1"/>
</dbReference>
<dbReference type="InParanoid" id="A0A7M7J6H9"/>
<feature type="compositionally biased region" description="Polar residues" evidence="2">
    <location>
        <begin position="144"/>
        <end position="168"/>
    </location>
</feature>
<keyword evidence="4" id="KW-1185">Reference proteome</keyword>
<dbReference type="OrthoDB" id="20277at2759"/>
<dbReference type="RefSeq" id="XP_022647536.1">
    <property type="nucleotide sequence ID" value="XM_022791801.1"/>
</dbReference>
<dbReference type="GeneID" id="111244368"/>
<dbReference type="AlphaFoldDB" id="A0A7M7J6H9"/>
<dbReference type="InterPro" id="IPR029274">
    <property type="entry name" value="DUF4615"/>
</dbReference>